<evidence type="ECO:0000313" key="1">
    <source>
        <dbReference type="EMBL" id="KAF1849822.1"/>
    </source>
</evidence>
<dbReference type="GeneID" id="63845144"/>
<dbReference type="PANTHER" id="PTHR37048">
    <property type="entry name" value="QUESTIONABLE PROTEIN"/>
    <property type="match status" value="1"/>
</dbReference>
<accession>A0A9P4GR53</accession>
<dbReference type="PANTHER" id="PTHR37048:SF2">
    <property type="entry name" value="QUESTIONABLE PROTEIN"/>
    <property type="match status" value="1"/>
</dbReference>
<name>A0A9P4GR53_9PLEO</name>
<dbReference type="OrthoDB" id="3537171at2759"/>
<evidence type="ECO:0000313" key="2">
    <source>
        <dbReference type="Proteomes" id="UP000800039"/>
    </source>
</evidence>
<sequence>MANSQVYSVYTDYTPQQWVDPQSFQRALTEKTERKVDSRDLVQGRIFWLPSKEELPDRAVKRAHGKGGAIEEGIYNHPVVVISRPAEERRTVHFHLITSLQGKKLDQLYNKTKEFHVSRRSWYLPIAPTPDHPDAISKKTKKRFPTLKLAGGASLRWDSYVNIRHVYKIEWSLLKAYGNPETPNTQLYRFERESSIRLLAKSKILTMYEPGPQLQSTVLKRSISEPIRVSTHITQTVEEDRQEVRSRSSDRASLASIVYSATSSPPWSDFQRQDIERSTIPDPLPKVPPDRVKKTIAMPFIPQVIRGPWDRFVIGVNHHMLPIDGPKPVAISFDVTNMRGSVDGFWVGVKGVMAVAIASM</sequence>
<gene>
    <name evidence="1" type="ORF">K460DRAFT_273571</name>
</gene>
<dbReference type="RefSeq" id="XP_040792385.1">
    <property type="nucleotide sequence ID" value="XM_040927891.1"/>
</dbReference>
<keyword evidence="2" id="KW-1185">Reference proteome</keyword>
<reference evidence="1" key="1">
    <citation type="submission" date="2020-01" db="EMBL/GenBank/DDBJ databases">
        <authorList>
            <consortium name="DOE Joint Genome Institute"/>
            <person name="Haridas S."/>
            <person name="Albert R."/>
            <person name="Binder M."/>
            <person name="Bloem J."/>
            <person name="Labutti K."/>
            <person name="Salamov A."/>
            <person name="Andreopoulos B."/>
            <person name="Baker S.E."/>
            <person name="Barry K."/>
            <person name="Bills G."/>
            <person name="Bluhm B.H."/>
            <person name="Cannon C."/>
            <person name="Castanera R."/>
            <person name="Culley D.E."/>
            <person name="Daum C."/>
            <person name="Ezra D."/>
            <person name="Gonzalez J.B."/>
            <person name="Henrissat B."/>
            <person name="Kuo A."/>
            <person name="Liang C."/>
            <person name="Lipzen A."/>
            <person name="Lutzoni F."/>
            <person name="Magnuson J."/>
            <person name="Mondo S."/>
            <person name="Nolan M."/>
            <person name="Ohm R."/>
            <person name="Pangilinan J."/>
            <person name="Park H.-J."/>
            <person name="Ramirez L."/>
            <person name="Alfaro M."/>
            <person name="Sun H."/>
            <person name="Tritt A."/>
            <person name="Yoshinaga Y."/>
            <person name="Zwiers L.-H."/>
            <person name="Turgeon B.G."/>
            <person name="Goodwin S.B."/>
            <person name="Spatafora J.W."/>
            <person name="Crous P.W."/>
            <person name="Grigoriev I.V."/>
        </authorList>
    </citation>
    <scope>NUCLEOTIDE SEQUENCE</scope>
    <source>
        <strain evidence="1">CBS 394.84</strain>
    </source>
</reference>
<dbReference type="Proteomes" id="UP000800039">
    <property type="component" value="Unassembled WGS sequence"/>
</dbReference>
<dbReference type="EMBL" id="ML976614">
    <property type="protein sequence ID" value="KAF1849822.1"/>
    <property type="molecule type" value="Genomic_DNA"/>
</dbReference>
<dbReference type="AlphaFoldDB" id="A0A9P4GR53"/>
<organism evidence="1 2">
    <name type="scientific">Cucurbitaria berberidis CBS 394.84</name>
    <dbReference type="NCBI Taxonomy" id="1168544"/>
    <lineage>
        <taxon>Eukaryota</taxon>
        <taxon>Fungi</taxon>
        <taxon>Dikarya</taxon>
        <taxon>Ascomycota</taxon>
        <taxon>Pezizomycotina</taxon>
        <taxon>Dothideomycetes</taxon>
        <taxon>Pleosporomycetidae</taxon>
        <taxon>Pleosporales</taxon>
        <taxon>Pleosporineae</taxon>
        <taxon>Cucurbitariaceae</taxon>
        <taxon>Cucurbitaria</taxon>
    </lineage>
</organism>
<proteinExistence type="predicted"/>
<protein>
    <submittedName>
        <fullName evidence="1">Uncharacterized protein</fullName>
    </submittedName>
</protein>
<comment type="caution">
    <text evidence="1">The sequence shown here is derived from an EMBL/GenBank/DDBJ whole genome shotgun (WGS) entry which is preliminary data.</text>
</comment>